<dbReference type="InterPro" id="IPR050237">
    <property type="entry name" value="ATP-dep_AMP-bd_enzyme"/>
</dbReference>
<sequence length="183" mass="20139">MSAPIYDAHTFWELLERRVADSGDRPMLIDDTDRTVTFAEVRDRAERVAAGFADFGVGEGTPVTWVLPTRIETIVVSLALSRLGAVQNPIIHIYREREVGFCIRQTTAEMVLVPGEWNGFDYTAMVEAATAGLDEPPKILEAYHDLPDGDPDTLDPVSAPPTGDDPIRWIYYTSGTTSDPKGA</sequence>
<dbReference type="PROSITE" id="PS00455">
    <property type="entry name" value="AMP_BINDING"/>
    <property type="match status" value="1"/>
</dbReference>
<accession>A0A382C4L5</accession>
<feature type="non-terminal residue" evidence="3">
    <location>
        <position position="183"/>
    </location>
</feature>
<organism evidence="3">
    <name type="scientific">marine metagenome</name>
    <dbReference type="NCBI Taxonomy" id="408172"/>
    <lineage>
        <taxon>unclassified sequences</taxon>
        <taxon>metagenomes</taxon>
        <taxon>ecological metagenomes</taxon>
    </lineage>
</organism>
<evidence type="ECO:0000313" key="3">
    <source>
        <dbReference type="EMBL" id="SVB20651.1"/>
    </source>
</evidence>
<dbReference type="AlphaFoldDB" id="A0A382C4L5"/>
<feature type="region of interest" description="Disordered" evidence="1">
    <location>
        <begin position="145"/>
        <end position="183"/>
    </location>
</feature>
<feature type="compositionally biased region" description="Polar residues" evidence="1">
    <location>
        <begin position="173"/>
        <end position="183"/>
    </location>
</feature>
<dbReference type="EMBL" id="UINC01032646">
    <property type="protein sequence ID" value="SVB20651.1"/>
    <property type="molecule type" value="Genomic_DNA"/>
</dbReference>
<name>A0A382C4L5_9ZZZZ</name>
<gene>
    <name evidence="3" type="ORF">METZ01_LOCUS173505</name>
</gene>
<dbReference type="PANTHER" id="PTHR43767:SF1">
    <property type="entry name" value="NONRIBOSOMAL PEPTIDE SYNTHASE PES1 (EUROFUNG)-RELATED"/>
    <property type="match status" value="1"/>
</dbReference>
<evidence type="ECO:0000256" key="1">
    <source>
        <dbReference type="SAM" id="MobiDB-lite"/>
    </source>
</evidence>
<proteinExistence type="predicted"/>
<dbReference type="SUPFAM" id="SSF56801">
    <property type="entry name" value="Acetyl-CoA synthetase-like"/>
    <property type="match status" value="1"/>
</dbReference>
<dbReference type="PANTHER" id="PTHR43767">
    <property type="entry name" value="LONG-CHAIN-FATTY-ACID--COA LIGASE"/>
    <property type="match status" value="1"/>
</dbReference>
<feature type="domain" description="AMP-dependent synthetase/ligase" evidence="2">
    <location>
        <begin position="15"/>
        <end position="183"/>
    </location>
</feature>
<reference evidence="3" key="1">
    <citation type="submission" date="2018-05" db="EMBL/GenBank/DDBJ databases">
        <authorList>
            <person name="Lanie J.A."/>
            <person name="Ng W.-L."/>
            <person name="Kazmierczak K.M."/>
            <person name="Andrzejewski T.M."/>
            <person name="Davidsen T.M."/>
            <person name="Wayne K.J."/>
            <person name="Tettelin H."/>
            <person name="Glass J.I."/>
            <person name="Rusch D."/>
            <person name="Podicherti R."/>
            <person name="Tsui H.-C.T."/>
            <person name="Winkler M.E."/>
        </authorList>
    </citation>
    <scope>NUCLEOTIDE SEQUENCE</scope>
</reference>
<dbReference type="Gene3D" id="3.40.50.980">
    <property type="match status" value="1"/>
</dbReference>
<dbReference type="InterPro" id="IPR000873">
    <property type="entry name" value="AMP-dep_synth/lig_dom"/>
</dbReference>
<dbReference type="InterPro" id="IPR020845">
    <property type="entry name" value="AMP-binding_CS"/>
</dbReference>
<evidence type="ECO:0000259" key="2">
    <source>
        <dbReference type="Pfam" id="PF00501"/>
    </source>
</evidence>
<dbReference type="Pfam" id="PF00501">
    <property type="entry name" value="AMP-binding"/>
    <property type="match status" value="1"/>
</dbReference>
<protein>
    <recommendedName>
        <fullName evidence="2">AMP-dependent synthetase/ligase domain-containing protein</fullName>
    </recommendedName>
</protein>